<feature type="domain" description="LRAT" evidence="1">
    <location>
        <begin position="39"/>
        <end position="148"/>
    </location>
</feature>
<accession>E7AAE5</accession>
<sequence length="183" mass="20663">MMWPWLLGGFLGYFGYKGWKRTQGIVKEPEIGSVLCCDLFGNIAEHSGIYVGNNRIVELLSTGEVVQSSPKGFVDGLPFATEIYVFAKHQKTGETNAKGEEYVLSVGLKEVAKKAQEYVGKKFKYAKVPNSEEYNCHKFVCHCLLGEKDDSSYTLTDIKKAIRRCYKLSDEEAGFYEWDVKLS</sequence>
<dbReference type="Gene3D" id="3.90.1720.10">
    <property type="entry name" value="endopeptidase domain like (from Nostoc punctiforme)"/>
    <property type="match status" value="1"/>
</dbReference>
<evidence type="ECO:0000313" key="3">
    <source>
        <dbReference type="Proteomes" id="UP000007934"/>
    </source>
</evidence>
<organism evidence="2 3">
    <name type="scientific">Helicobacter felis (strain ATCC 49179 / CCUG 28539 / NCTC 12436 / CS1)</name>
    <dbReference type="NCBI Taxonomy" id="936155"/>
    <lineage>
        <taxon>Bacteria</taxon>
        <taxon>Pseudomonadati</taxon>
        <taxon>Campylobacterota</taxon>
        <taxon>Epsilonproteobacteria</taxon>
        <taxon>Campylobacterales</taxon>
        <taxon>Helicobacteraceae</taxon>
        <taxon>Helicobacter</taxon>
    </lineage>
</organism>
<evidence type="ECO:0000313" key="2">
    <source>
        <dbReference type="EMBL" id="CBY82667.1"/>
    </source>
</evidence>
<name>E7AAE5_HELFC</name>
<reference evidence="2 3" key="1">
    <citation type="journal article" date="2011" name="Genome Biol. Evol.">
        <title>Comparative whole genome sequence analysis of the carcinogenic bacterial model pathogen Helicobacter felis.</title>
        <authorList>
            <person name="Arnold I.C."/>
            <person name="Zigova Z."/>
            <person name="Holden M."/>
            <person name="Lawley T.D."/>
            <person name="Rad R."/>
            <person name="Dougan G."/>
            <person name="Falkow S."/>
            <person name="Bentley S.D."/>
            <person name="Muller A."/>
        </authorList>
    </citation>
    <scope>NUCLEOTIDE SEQUENCE [LARGE SCALE GENOMIC DNA]</scope>
    <source>
        <strain evidence="3">ATCC 49179 / CCUG 28539 / NCTC 12436 / CS1</strain>
    </source>
</reference>
<dbReference type="HOGENOM" id="CLU_113190_0_0_7"/>
<dbReference type="KEGG" id="hfe:HFELIS_05830"/>
<dbReference type="Pfam" id="PF04970">
    <property type="entry name" value="LRAT"/>
    <property type="match status" value="1"/>
</dbReference>
<keyword evidence="3" id="KW-1185">Reference proteome</keyword>
<gene>
    <name evidence="2" type="ordered locus">Hfelis_05830</name>
</gene>
<dbReference type="AlphaFoldDB" id="E7AAE5"/>
<dbReference type="STRING" id="936155.HFELIS_05830"/>
<evidence type="ECO:0000259" key="1">
    <source>
        <dbReference type="Pfam" id="PF04970"/>
    </source>
</evidence>
<dbReference type="EMBL" id="FQ670179">
    <property type="protein sequence ID" value="CBY82667.1"/>
    <property type="molecule type" value="Genomic_DNA"/>
</dbReference>
<dbReference type="InterPro" id="IPR007053">
    <property type="entry name" value="LRAT_dom"/>
</dbReference>
<protein>
    <recommendedName>
        <fullName evidence="1">LRAT domain-containing protein</fullName>
    </recommendedName>
</protein>
<dbReference type="Proteomes" id="UP000007934">
    <property type="component" value="Chromosome"/>
</dbReference>
<proteinExistence type="predicted"/>